<name>Q479L0_DECAR</name>
<dbReference type="Pfam" id="PF07927">
    <property type="entry name" value="HicA_toxin"/>
    <property type="match status" value="1"/>
</dbReference>
<sequence>MSHKHAHLMRSIFQDPPSANIHWREIESLLLHLGAEVEPSHGARFKITLNKVEAFLHHPHNSSTCSKTDIKAIRDVLTHAGVTLSAYEAKQD</sequence>
<organism evidence="1">
    <name type="scientific">Dechloromonas aromatica (strain RCB)</name>
    <dbReference type="NCBI Taxonomy" id="159087"/>
    <lineage>
        <taxon>Bacteria</taxon>
        <taxon>Pseudomonadati</taxon>
        <taxon>Pseudomonadota</taxon>
        <taxon>Betaproteobacteria</taxon>
        <taxon>Rhodocyclales</taxon>
        <taxon>Azonexaceae</taxon>
        <taxon>Dechloromonas</taxon>
    </lineage>
</organism>
<evidence type="ECO:0008006" key="2">
    <source>
        <dbReference type="Google" id="ProtNLM"/>
    </source>
</evidence>
<dbReference type="AlphaFoldDB" id="Q479L0"/>
<accession>Q479L0</accession>
<dbReference type="InterPro" id="IPR012933">
    <property type="entry name" value="HicA_mRNA_interferase"/>
</dbReference>
<gene>
    <name evidence="1" type="ordered locus">Daro_3742</name>
</gene>
<dbReference type="OrthoDB" id="73001at2"/>
<protein>
    <recommendedName>
        <fullName evidence="2">HicA protein</fullName>
    </recommendedName>
</protein>
<dbReference type="STRING" id="159087.Daro_3742"/>
<reference evidence="1" key="1">
    <citation type="submission" date="2005-08" db="EMBL/GenBank/DDBJ databases">
        <title>Complete sequence of Dechloromonas aromatica RCB.</title>
        <authorList>
            <person name="Salinero K.K."/>
            <person name="Copeland A."/>
            <person name="Lucas S."/>
            <person name="Lapidus A."/>
            <person name="Barry K."/>
            <person name="Detter J.C."/>
            <person name="Glavina T."/>
            <person name="Hammon N."/>
            <person name="Israni S."/>
            <person name="Pitluck S."/>
            <person name="Di Bartolo G."/>
            <person name="Trong S."/>
            <person name="Schmutz J."/>
            <person name="Larimer F."/>
            <person name="Land M."/>
            <person name="Ivanova N."/>
            <person name="Richardson P."/>
        </authorList>
    </citation>
    <scope>NUCLEOTIDE SEQUENCE</scope>
    <source>
        <strain evidence="1">RCB</strain>
    </source>
</reference>
<dbReference type="HOGENOM" id="CLU_164851_0_0_4"/>
<dbReference type="GO" id="GO:0003729">
    <property type="term" value="F:mRNA binding"/>
    <property type="evidence" value="ECO:0007669"/>
    <property type="project" value="InterPro"/>
</dbReference>
<dbReference type="EMBL" id="CP000089">
    <property type="protein sequence ID" value="AAZ48471.1"/>
    <property type="molecule type" value="Genomic_DNA"/>
</dbReference>
<dbReference type="eggNOG" id="ENOG5032ZAX">
    <property type="taxonomic scope" value="Bacteria"/>
</dbReference>
<evidence type="ECO:0000313" key="1">
    <source>
        <dbReference type="EMBL" id="AAZ48471.1"/>
    </source>
</evidence>
<proteinExistence type="predicted"/>
<dbReference type="KEGG" id="dar:Daro_3742"/>